<dbReference type="PANTHER" id="PTHR45655">
    <property type="entry name" value="GUANYLATE CYCLASE SOLUBLE SUBUNIT BETA-2"/>
    <property type="match status" value="1"/>
</dbReference>
<dbReference type="InterPro" id="IPR011644">
    <property type="entry name" value="Heme_NO-bd"/>
</dbReference>
<protein>
    <submittedName>
        <fullName evidence="2">Haem-NO-binding</fullName>
    </submittedName>
</protein>
<dbReference type="AlphaFoldDB" id="A0A1H6U4J9"/>
<evidence type="ECO:0000313" key="3">
    <source>
        <dbReference type="Proteomes" id="UP000199379"/>
    </source>
</evidence>
<dbReference type="Gene3D" id="3.90.1520.10">
    <property type="entry name" value="H-NOX domain"/>
    <property type="match status" value="1"/>
</dbReference>
<reference evidence="2 3" key="1">
    <citation type="submission" date="2016-10" db="EMBL/GenBank/DDBJ databases">
        <authorList>
            <person name="de Groot N.N."/>
        </authorList>
    </citation>
    <scope>NUCLEOTIDE SEQUENCE [LARGE SCALE GENOMIC DNA]</scope>
    <source>
        <strain evidence="2 3">DSM 29340</strain>
    </source>
</reference>
<dbReference type="Proteomes" id="UP000199379">
    <property type="component" value="Unassembled WGS sequence"/>
</dbReference>
<evidence type="ECO:0000259" key="1">
    <source>
        <dbReference type="Pfam" id="PF07700"/>
    </source>
</evidence>
<dbReference type="Pfam" id="PF07700">
    <property type="entry name" value="HNOB"/>
    <property type="match status" value="1"/>
</dbReference>
<proteinExistence type="predicted"/>
<name>A0A1H6U4J9_9RHOB</name>
<dbReference type="STRING" id="1227549.SAMN05444007_102437"/>
<sequence>MGDWNTGPEMHGLINKAIQSFVCSSYGRNRWHRAAEKAQLGFVEFEAMLVYDDTVSERILRALCHELGRPPEELLEDLGTYLVSHPDTEALRRLLRFGGVSYVEFLHSLDDLPDRARLAVSDLVLPALELHEHSQTRFTLTCAPGLAGFGYVMMGILRAMADDYGALVMLEHLEAPGKCERITVTLVESAFAEGRRFELGARAS</sequence>
<gene>
    <name evidence="2" type="ORF">SAMN05444007_102437</name>
</gene>
<dbReference type="PANTHER" id="PTHR45655:SF13">
    <property type="entry name" value="SOLUBLE GUANYLATE CYCLASE GCY-32-RELATED"/>
    <property type="match status" value="1"/>
</dbReference>
<accession>A0A1H6U4J9</accession>
<dbReference type="GO" id="GO:0020037">
    <property type="term" value="F:heme binding"/>
    <property type="evidence" value="ECO:0007669"/>
    <property type="project" value="InterPro"/>
</dbReference>
<keyword evidence="3" id="KW-1185">Reference proteome</keyword>
<dbReference type="EMBL" id="FNYD01000002">
    <property type="protein sequence ID" value="SEI83305.1"/>
    <property type="molecule type" value="Genomic_DNA"/>
</dbReference>
<feature type="domain" description="Heme NO-binding" evidence="1">
    <location>
        <begin position="11"/>
        <end position="169"/>
    </location>
</feature>
<dbReference type="InterPro" id="IPR024096">
    <property type="entry name" value="NO_sig/Golgi_transp_ligand-bd"/>
</dbReference>
<evidence type="ECO:0000313" key="2">
    <source>
        <dbReference type="EMBL" id="SEI83305.1"/>
    </source>
</evidence>
<dbReference type="InterPro" id="IPR038158">
    <property type="entry name" value="H-NOX_domain_sf"/>
</dbReference>
<dbReference type="SUPFAM" id="SSF111126">
    <property type="entry name" value="Ligand-binding domain in the NO signalling and Golgi transport"/>
    <property type="match status" value="1"/>
</dbReference>
<organism evidence="2 3">
    <name type="scientific">Cribrihabitans marinus</name>
    <dbReference type="NCBI Taxonomy" id="1227549"/>
    <lineage>
        <taxon>Bacteria</taxon>
        <taxon>Pseudomonadati</taxon>
        <taxon>Pseudomonadota</taxon>
        <taxon>Alphaproteobacteria</taxon>
        <taxon>Rhodobacterales</taxon>
        <taxon>Paracoccaceae</taxon>
        <taxon>Cribrihabitans</taxon>
    </lineage>
</organism>